<gene>
    <name evidence="1" type="ORF">KL86PLE_30510</name>
</gene>
<dbReference type="InterPro" id="IPR027417">
    <property type="entry name" value="P-loop_NTPase"/>
</dbReference>
<evidence type="ECO:0000313" key="1">
    <source>
        <dbReference type="EMBL" id="SCM76063.1"/>
    </source>
</evidence>
<dbReference type="GO" id="GO:0016301">
    <property type="term" value="F:kinase activity"/>
    <property type="evidence" value="ECO:0007669"/>
    <property type="project" value="UniProtKB-KW"/>
</dbReference>
<accession>A0A212LES5</accession>
<protein>
    <submittedName>
        <fullName evidence="1">Transcriptional regulator/sugar kinase</fullName>
    </submittedName>
</protein>
<dbReference type="Gene3D" id="3.40.50.300">
    <property type="entry name" value="P-loop containing nucleotide triphosphate hydrolases"/>
    <property type="match status" value="1"/>
</dbReference>
<organism evidence="1">
    <name type="scientific">uncultured Pleomorphomonas sp</name>
    <dbReference type="NCBI Taxonomy" id="442121"/>
    <lineage>
        <taxon>Bacteria</taxon>
        <taxon>Pseudomonadati</taxon>
        <taxon>Pseudomonadota</taxon>
        <taxon>Alphaproteobacteria</taxon>
        <taxon>Hyphomicrobiales</taxon>
        <taxon>Pleomorphomonadaceae</taxon>
        <taxon>Pleomorphomonas</taxon>
        <taxon>environmental samples</taxon>
    </lineage>
</organism>
<reference evidence="1" key="1">
    <citation type="submission" date="2016-08" db="EMBL/GenBank/DDBJ databases">
        <authorList>
            <person name="Seilhamer J.J."/>
        </authorList>
    </citation>
    <scope>NUCLEOTIDE SEQUENCE</scope>
    <source>
        <strain evidence="1">86</strain>
    </source>
</reference>
<dbReference type="SUPFAM" id="SSF52540">
    <property type="entry name" value="P-loop containing nucleoside triphosphate hydrolases"/>
    <property type="match status" value="1"/>
</dbReference>
<sequence length="186" mass="20376">MHPIVLVNGVPASGKSTVAAAIAGRLRLPILAVDTVKEAFFDHLGIGDRDYSRRLGRAAYQAIFSTIAGFPDGLGAVVDAWHKFVPLDVLEDHLVRAKAGRVIEVWCHAPPEVCAERYRARAGDRHPGHPPAGYAIELADLAARATPIGRWPVIDVDTERPLDEDGLLRTLHELLREEMDHSSESR</sequence>
<dbReference type="RefSeq" id="WP_288196321.1">
    <property type="nucleotide sequence ID" value="NZ_LT608334.1"/>
</dbReference>
<dbReference type="AlphaFoldDB" id="A0A212LES5"/>
<keyword evidence="1" id="KW-0808">Transferase</keyword>
<keyword evidence="1" id="KW-0418">Kinase</keyword>
<dbReference type="Pfam" id="PF13671">
    <property type="entry name" value="AAA_33"/>
    <property type="match status" value="1"/>
</dbReference>
<name>A0A212LES5_9HYPH</name>
<dbReference type="EMBL" id="FMJD01000007">
    <property type="protein sequence ID" value="SCM76063.1"/>
    <property type="molecule type" value="Genomic_DNA"/>
</dbReference>
<proteinExistence type="predicted"/>